<sequence>MTLPFHVFSPCRFHPIPYTHAIEGLLGMLMISIAYTRRIQGQVQGKEEDGLLQGTQTLGTLVFLGSSE</sequence>
<gene>
    <name evidence="1" type="ORF">RJT34_16204</name>
</gene>
<name>A0AAN9J8A3_CLITE</name>
<organism evidence="1 2">
    <name type="scientific">Clitoria ternatea</name>
    <name type="common">Butterfly pea</name>
    <dbReference type="NCBI Taxonomy" id="43366"/>
    <lineage>
        <taxon>Eukaryota</taxon>
        <taxon>Viridiplantae</taxon>
        <taxon>Streptophyta</taxon>
        <taxon>Embryophyta</taxon>
        <taxon>Tracheophyta</taxon>
        <taxon>Spermatophyta</taxon>
        <taxon>Magnoliopsida</taxon>
        <taxon>eudicotyledons</taxon>
        <taxon>Gunneridae</taxon>
        <taxon>Pentapetalae</taxon>
        <taxon>rosids</taxon>
        <taxon>fabids</taxon>
        <taxon>Fabales</taxon>
        <taxon>Fabaceae</taxon>
        <taxon>Papilionoideae</taxon>
        <taxon>50 kb inversion clade</taxon>
        <taxon>NPAAA clade</taxon>
        <taxon>indigoferoid/millettioid clade</taxon>
        <taxon>Phaseoleae</taxon>
        <taxon>Clitoria</taxon>
    </lineage>
</organism>
<accession>A0AAN9J8A3</accession>
<reference evidence="1 2" key="1">
    <citation type="submission" date="2024-01" db="EMBL/GenBank/DDBJ databases">
        <title>The genomes of 5 underutilized Papilionoideae crops provide insights into root nodulation and disease resistance.</title>
        <authorList>
            <person name="Yuan L."/>
        </authorList>
    </citation>
    <scope>NUCLEOTIDE SEQUENCE [LARGE SCALE GENOMIC DNA]</scope>
    <source>
        <strain evidence="1">LY-2023</strain>
        <tissue evidence="1">Leaf</tissue>
    </source>
</reference>
<evidence type="ECO:0000313" key="2">
    <source>
        <dbReference type="Proteomes" id="UP001359559"/>
    </source>
</evidence>
<protein>
    <submittedName>
        <fullName evidence="1">Uncharacterized protein</fullName>
    </submittedName>
</protein>
<dbReference type="Proteomes" id="UP001359559">
    <property type="component" value="Unassembled WGS sequence"/>
</dbReference>
<dbReference type="EMBL" id="JAYKXN010000004">
    <property type="protein sequence ID" value="KAK7293341.1"/>
    <property type="molecule type" value="Genomic_DNA"/>
</dbReference>
<proteinExistence type="predicted"/>
<dbReference type="AlphaFoldDB" id="A0AAN9J8A3"/>
<keyword evidence="2" id="KW-1185">Reference proteome</keyword>
<evidence type="ECO:0000313" key="1">
    <source>
        <dbReference type="EMBL" id="KAK7293341.1"/>
    </source>
</evidence>
<comment type="caution">
    <text evidence="1">The sequence shown here is derived from an EMBL/GenBank/DDBJ whole genome shotgun (WGS) entry which is preliminary data.</text>
</comment>